<dbReference type="GO" id="GO:0004134">
    <property type="term" value="F:4-alpha-glucanotransferase activity"/>
    <property type="evidence" value="ECO:0007669"/>
    <property type="project" value="UniProtKB-EC"/>
</dbReference>
<dbReference type="NCBIfam" id="NF011080">
    <property type="entry name" value="PRK14508.1-3"/>
    <property type="match status" value="1"/>
</dbReference>
<dbReference type="GO" id="GO:0005975">
    <property type="term" value="P:carbohydrate metabolic process"/>
    <property type="evidence" value="ECO:0007669"/>
    <property type="project" value="InterPro"/>
</dbReference>
<dbReference type="EMBL" id="AP017372">
    <property type="protein sequence ID" value="BAU56989.1"/>
    <property type="molecule type" value="Genomic_DNA"/>
</dbReference>
<comment type="similarity">
    <text evidence="2 10">Belongs to the disproportionating enzyme family.</text>
</comment>
<feature type="region of interest" description="Disordered" evidence="11">
    <location>
        <begin position="102"/>
        <end position="129"/>
    </location>
</feature>
<evidence type="ECO:0000256" key="9">
    <source>
        <dbReference type="ARBA" id="ARBA00031501"/>
    </source>
</evidence>
<evidence type="ECO:0000256" key="8">
    <source>
        <dbReference type="ARBA" id="ARBA00031423"/>
    </source>
</evidence>
<evidence type="ECO:0000256" key="6">
    <source>
        <dbReference type="ARBA" id="ARBA00022679"/>
    </source>
</evidence>
<dbReference type="InterPro" id="IPR017853">
    <property type="entry name" value="GH"/>
</dbReference>
<sequence>MPGGPGNGDLGAHSRYFVDWLANCGFSVWQMLPLGPTHEDLCPYQCLSVHAADPGFIDLQQLVEAGYLSAEQAIPPTDLSRSELLNWRYQRLRDARAGFVARHGQNGKGQAQGEEGQAPPPPPPPETNSELRELRQFRACHSHWLEDYALYMALRRENEFRPWWEWPQPLRDRQPQALEEARERLGEELNQVVFEQFIFFRQWAALRAYAAEKGVLLFGDMPIFVAHDSAEVWAQREYFDLGADGQPLSVAGVPPDYFAADGQRWGNPHYNWQRMAEDGFKWWLQRLETQLELFDFVRLDHFRGLAAYWSIPVEAETARDGHWEPAPGHDLLSAVAQRFGQIPLVAEDLGIITDDVVALREQFALPGMKVLQFAFDSDSANPYLPHNHTADSVVYTGTHDNDTTMGWYADLEPWVTERMHSYLGHPNEPMPWPLVRASLASVSGLAILPLQDLLALGSDHRMNIPGVAEGNWRWRFEWEWLPDDLSGWLWELNYLYGRV</sequence>
<evidence type="ECO:0000256" key="10">
    <source>
        <dbReference type="RuleBase" id="RU361207"/>
    </source>
</evidence>
<dbReference type="KEGG" id="hhk:HH1059_03110"/>
<dbReference type="Gene3D" id="3.20.20.80">
    <property type="entry name" value="Glycosidases"/>
    <property type="match status" value="1"/>
</dbReference>
<gene>
    <name evidence="12" type="ORF">HH1059_03110</name>
</gene>
<organism evidence="12 13">
    <name type="scientific">Halorhodospira halochloris</name>
    <name type="common">Ectothiorhodospira halochloris</name>
    <dbReference type="NCBI Taxonomy" id="1052"/>
    <lineage>
        <taxon>Bacteria</taxon>
        <taxon>Pseudomonadati</taxon>
        <taxon>Pseudomonadota</taxon>
        <taxon>Gammaproteobacteria</taxon>
        <taxon>Chromatiales</taxon>
        <taxon>Ectothiorhodospiraceae</taxon>
        <taxon>Halorhodospira</taxon>
    </lineage>
</organism>
<protein>
    <recommendedName>
        <fullName evidence="4 10">4-alpha-glucanotransferase</fullName>
        <ecNumber evidence="3 10">2.4.1.25</ecNumber>
    </recommendedName>
    <alternativeName>
        <fullName evidence="8 10">Amylomaltase</fullName>
    </alternativeName>
    <alternativeName>
        <fullName evidence="9 10">Disproportionating enzyme</fullName>
    </alternativeName>
</protein>
<dbReference type="PANTHER" id="PTHR32438">
    <property type="entry name" value="4-ALPHA-GLUCANOTRANSFERASE DPE1, CHLOROPLASTIC/AMYLOPLASTIC"/>
    <property type="match status" value="1"/>
</dbReference>
<keyword evidence="7 10" id="KW-0119">Carbohydrate metabolism</keyword>
<evidence type="ECO:0000256" key="4">
    <source>
        <dbReference type="ARBA" id="ARBA00020295"/>
    </source>
</evidence>
<dbReference type="Proteomes" id="UP000218890">
    <property type="component" value="Chromosome"/>
</dbReference>
<dbReference type="InterPro" id="IPR003385">
    <property type="entry name" value="Glyco_hydro_77"/>
</dbReference>
<evidence type="ECO:0000256" key="7">
    <source>
        <dbReference type="ARBA" id="ARBA00023277"/>
    </source>
</evidence>
<dbReference type="NCBIfam" id="TIGR00217">
    <property type="entry name" value="malQ"/>
    <property type="match status" value="1"/>
</dbReference>
<evidence type="ECO:0000256" key="3">
    <source>
        <dbReference type="ARBA" id="ARBA00012560"/>
    </source>
</evidence>
<proteinExistence type="inferred from homology"/>
<keyword evidence="6 10" id="KW-0808">Transferase</keyword>
<name>A0A0X8X7L1_HALHR</name>
<accession>A0A0X8X7L1</accession>
<dbReference type="AlphaFoldDB" id="A0A0X8X7L1"/>
<keyword evidence="13" id="KW-1185">Reference proteome</keyword>
<comment type="catalytic activity">
    <reaction evidence="1 10">
        <text>Transfers a segment of a (1-&gt;4)-alpha-D-glucan to a new position in an acceptor, which may be glucose or a (1-&gt;4)-alpha-D-glucan.</text>
        <dbReference type="EC" id="2.4.1.25"/>
    </reaction>
</comment>
<dbReference type="SUPFAM" id="SSF51445">
    <property type="entry name" value="(Trans)glycosidases"/>
    <property type="match status" value="1"/>
</dbReference>
<reference evidence="12" key="1">
    <citation type="submission" date="2016-02" db="EMBL/GenBank/DDBJ databases">
        <title>Halorhodospira halochloris DSM-1059 complete genome, version 2.</title>
        <authorList>
            <person name="Tsukatani Y."/>
        </authorList>
    </citation>
    <scope>NUCLEOTIDE SEQUENCE</scope>
    <source>
        <strain evidence="12">DSM 1059</strain>
    </source>
</reference>
<evidence type="ECO:0000256" key="5">
    <source>
        <dbReference type="ARBA" id="ARBA00022676"/>
    </source>
</evidence>
<dbReference type="PANTHER" id="PTHR32438:SF5">
    <property type="entry name" value="4-ALPHA-GLUCANOTRANSFERASE DPE1, CHLOROPLASTIC_AMYLOPLASTIC"/>
    <property type="match status" value="1"/>
</dbReference>
<dbReference type="Pfam" id="PF02446">
    <property type="entry name" value="Glyco_hydro_77"/>
    <property type="match status" value="1"/>
</dbReference>
<evidence type="ECO:0000256" key="11">
    <source>
        <dbReference type="SAM" id="MobiDB-lite"/>
    </source>
</evidence>
<evidence type="ECO:0000313" key="13">
    <source>
        <dbReference type="Proteomes" id="UP000218890"/>
    </source>
</evidence>
<evidence type="ECO:0000313" key="12">
    <source>
        <dbReference type="EMBL" id="BAU56989.1"/>
    </source>
</evidence>
<keyword evidence="5 10" id="KW-0328">Glycosyltransferase</keyword>
<evidence type="ECO:0000256" key="1">
    <source>
        <dbReference type="ARBA" id="ARBA00000439"/>
    </source>
</evidence>
<evidence type="ECO:0000256" key="2">
    <source>
        <dbReference type="ARBA" id="ARBA00005684"/>
    </source>
</evidence>
<dbReference type="EC" id="2.4.1.25" evidence="3 10"/>